<keyword evidence="7" id="KW-0016">Alginate biosynthesis</keyword>
<dbReference type="InterPro" id="IPR004299">
    <property type="entry name" value="MBOAT_fam"/>
</dbReference>
<dbReference type="EMBL" id="BAQD01000087">
    <property type="protein sequence ID" value="GBQ08293.1"/>
    <property type="molecule type" value="Genomic_DNA"/>
</dbReference>
<proteinExistence type="inferred from homology"/>
<evidence type="ECO:0000256" key="11">
    <source>
        <dbReference type="SAM" id="Phobius"/>
    </source>
</evidence>
<dbReference type="InterPro" id="IPR024194">
    <property type="entry name" value="Ac/AlaTfrase_AlgI/DltB"/>
</dbReference>
<evidence type="ECO:0000313" key="13">
    <source>
        <dbReference type="Proteomes" id="UP001062901"/>
    </source>
</evidence>
<evidence type="ECO:0000256" key="9">
    <source>
        <dbReference type="ARBA" id="ARBA00023136"/>
    </source>
</evidence>
<keyword evidence="8 11" id="KW-1133">Transmembrane helix</keyword>
<evidence type="ECO:0000256" key="3">
    <source>
        <dbReference type="ARBA" id="ARBA00010323"/>
    </source>
</evidence>
<evidence type="ECO:0000313" key="12">
    <source>
        <dbReference type="EMBL" id="GBQ08293.1"/>
    </source>
</evidence>
<keyword evidence="13" id="KW-1185">Reference proteome</keyword>
<feature type="transmembrane region" description="Helical" evidence="11">
    <location>
        <begin position="148"/>
        <end position="168"/>
    </location>
</feature>
<comment type="subcellular location">
    <subcellularLocation>
        <location evidence="1">Cell membrane</location>
        <topology evidence="1">Multi-pass membrane protein</topology>
    </subcellularLocation>
</comment>
<feature type="transmembrane region" description="Helical" evidence="11">
    <location>
        <begin position="189"/>
        <end position="207"/>
    </location>
</feature>
<comment type="pathway">
    <text evidence="2">Glycan biosynthesis; alginate biosynthesis.</text>
</comment>
<comment type="similarity">
    <text evidence="3">Belongs to the membrane-bound acyltransferase family.</text>
</comment>
<dbReference type="PANTHER" id="PTHR13285">
    <property type="entry name" value="ACYLTRANSFERASE"/>
    <property type="match status" value="1"/>
</dbReference>
<keyword evidence="9 11" id="KW-0472">Membrane</keyword>
<accession>A0ABQ0P0L3</accession>
<evidence type="ECO:0000256" key="10">
    <source>
        <dbReference type="ARBA" id="ARBA00031030"/>
    </source>
</evidence>
<dbReference type="Proteomes" id="UP001062901">
    <property type="component" value="Unassembled WGS sequence"/>
</dbReference>
<organism evidence="12 13">
    <name type="scientific">Saccharibacter floricola DSM 15669</name>
    <dbReference type="NCBI Taxonomy" id="1123227"/>
    <lineage>
        <taxon>Bacteria</taxon>
        <taxon>Pseudomonadati</taxon>
        <taxon>Pseudomonadota</taxon>
        <taxon>Alphaproteobacteria</taxon>
        <taxon>Acetobacterales</taxon>
        <taxon>Acetobacteraceae</taxon>
        <taxon>Saccharibacter</taxon>
    </lineage>
</organism>
<evidence type="ECO:0000256" key="5">
    <source>
        <dbReference type="ARBA" id="ARBA00022475"/>
    </source>
</evidence>
<dbReference type="InterPro" id="IPR028362">
    <property type="entry name" value="AlgI"/>
</dbReference>
<dbReference type="InterPro" id="IPR051085">
    <property type="entry name" value="MB_O-acyltransferase"/>
</dbReference>
<evidence type="ECO:0000256" key="2">
    <source>
        <dbReference type="ARBA" id="ARBA00005182"/>
    </source>
</evidence>
<evidence type="ECO:0000256" key="8">
    <source>
        <dbReference type="ARBA" id="ARBA00022989"/>
    </source>
</evidence>
<reference evidence="12" key="1">
    <citation type="submission" date="2013-04" db="EMBL/GenBank/DDBJ databases">
        <title>The genome sequencing project of 58 acetic acid bacteria.</title>
        <authorList>
            <person name="Okamoto-Kainuma A."/>
            <person name="Ishikawa M."/>
            <person name="Umino S."/>
            <person name="Koizumi Y."/>
            <person name="Shiwa Y."/>
            <person name="Yoshikawa H."/>
            <person name="Matsutani M."/>
            <person name="Matsushita K."/>
        </authorList>
    </citation>
    <scope>NUCLEOTIDE SEQUENCE</scope>
    <source>
        <strain evidence="12">DSM 15669</strain>
    </source>
</reference>
<dbReference type="Pfam" id="PF03062">
    <property type="entry name" value="MBOAT"/>
    <property type="match status" value="1"/>
</dbReference>
<gene>
    <name evidence="12" type="ORF">AA15669_1722</name>
</gene>
<dbReference type="PIRSF" id="PIRSF500217">
    <property type="entry name" value="AlgI"/>
    <property type="match status" value="1"/>
</dbReference>
<sequence>MRRILLPKQAVGLILLGLLKLFLVSDYLDKHLVSPVFSAPSNATPVASLTAVIAYAWQIYMNFSGYTDLVRGIGLLLGFHLPENFNAPYLAANISEFWRRWHITLSRFITDYIYIPLGGNRRGFVRQNINVLIAMGLSGLWHGVGMNFFIWGMLHGAGLVVLNGFNRLKMVIADDVKQRIPSRLAHEGARFVTFVFLCLTWVFFRSANFDDAITLLSSLTHCFSSELFDPHMLILWVLIAVTAFYGFLDHLKKRVWGYCEWLPWWAYPFGIAALLTLIFMFAPAGTPGFIYANF</sequence>
<feature type="transmembrane region" description="Helical" evidence="11">
    <location>
        <begin position="269"/>
        <end position="292"/>
    </location>
</feature>
<comment type="caution">
    <text evidence="12">The sequence shown here is derived from an EMBL/GenBank/DDBJ whole genome shotgun (WGS) entry which is preliminary data.</text>
</comment>
<evidence type="ECO:0000256" key="6">
    <source>
        <dbReference type="ARBA" id="ARBA00022692"/>
    </source>
</evidence>
<dbReference type="PANTHER" id="PTHR13285:SF18">
    <property type="entry name" value="PROTEIN-CYSTEINE N-PALMITOYLTRANSFERASE RASP"/>
    <property type="match status" value="1"/>
</dbReference>
<keyword evidence="5" id="KW-1003">Cell membrane</keyword>
<protein>
    <recommendedName>
        <fullName evidence="4">Probable alginate O-acetylase AlgI</fullName>
    </recommendedName>
    <alternativeName>
        <fullName evidence="10">Alginate biosynthesis protein AlgI</fullName>
    </alternativeName>
</protein>
<evidence type="ECO:0000256" key="1">
    <source>
        <dbReference type="ARBA" id="ARBA00004651"/>
    </source>
</evidence>
<feature type="transmembrane region" description="Helical" evidence="11">
    <location>
        <begin position="227"/>
        <end position="248"/>
    </location>
</feature>
<dbReference type="PIRSF" id="PIRSF016636">
    <property type="entry name" value="AlgI_DltB"/>
    <property type="match status" value="1"/>
</dbReference>
<keyword evidence="6 11" id="KW-0812">Transmembrane</keyword>
<evidence type="ECO:0000256" key="4">
    <source>
        <dbReference type="ARBA" id="ARBA00016084"/>
    </source>
</evidence>
<evidence type="ECO:0000256" key="7">
    <source>
        <dbReference type="ARBA" id="ARBA00022841"/>
    </source>
</evidence>
<name>A0ABQ0P0L3_9PROT</name>